<accession>A0A9P4THW8</accession>
<reference evidence="1" key="1">
    <citation type="submission" date="2019-04" db="EMBL/GenBank/DDBJ databases">
        <title>Sequencing of skin fungus with MAO and IRED activity.</title>
        <authorList>
            <person name="Marsaioli A.J."/>
            <person name="Bonatto J.M.C."/>
            <person name="Reis Junior O."/>
        </authorList>
    </citation>
    <scope>NUCLEOTIDE SEQUENCE</scope>
    <source>
        <strain evidence="1">30M1</strain>
    </source>
</reference>
<evidence type="ECO:0000313" key="1">
    <source>
        <dbReference type="EMBL" id="KAF3006087.1"/>
    </source>
</evidence>
<keyword evidence="2" id="KW-1185">Reference proteome</keyword>
<organism evidence="1 2">
    <name type="scientific">Curvularia kusanoi</name>
    <name type="common">Cochliobolus kusanoi</name>
    <dbReference type="NCBI Taxonomy" id="90978"/>
    <lineage>
        <taxon>Eukaryota</taxon>
        <taxon>Fungi</taxon>
        <taxon>Dikarya</taxon>
        <taxon>Ascomycota</taxon>
        <taxon>Pezizomycotina</taxon>
        <taxon>Dothideomycetes</taxon>
        <taxon>Pleosporomycetidae</taxon>
        <taxon>Pleosporales</taxon>
        <taxon>Pleosporineae</taxon>
        <taxon>Pleosporaceae</taxon>
        <taxon>Curvularia</taxon>
    </lineage>
</organism>
<evidence type="ECO:0000313" key="2">
    <source>
        <dbReference type="Proteomes" id="UP000801428"/>
    </source>
</evidence>
<gene>
    <name evidence="1" type="ORF">E8E13_011091</name>
</gene>
<dbReference type="SUPFAM" id="SSF47616">
    <property type="entry name" value="GST C-terminal domain-like"/>
    <property type="match status" value="1"/>
</dbReference>
<proteinExistence type="predicted"/>
<dbReference type="Gene3D" id="3.40.30.10">
    <property type="entry name" value="Glutaredoxin"/>
    <property type="match status" value="1"/>
</dbReference>
<dbReference type="InterPro" id="IPR036282">
    <property type="entry name" value="Glutathione-S-Trfase_C_sf"/>
</dbReference>
<dbReference type="OrthoDB" id="3679382at2759"/>
<dbReference type="AlphaFoldDB" id="A0A9P4THW8"/>
<name>A0A9P4THW8_CURKU</name>
<dbReference type="Proteomes" id="UP000801428">
    <property type="component" value="Unassembled WGS sequence"/>
</dbReference>
<comment type="caution">
    <text evidence="1">The sequence shown here is derived from an EMBL/GenBank/DDBJ whole genome shotgun (WGS) entry which is preliminary data.</text>
</comment>
<dbReference type="Gene3D" id="1.20.1050.10">
    <property type="match status" value="1"/>
</dbReference>
<sequence>MTANARTTLWIWPSGLFPRRLVYYFLAKGITPSSLKQHNIDLVPIQLTLSPPTLQALQGHEPRPADASLPILRIAHADGRIVWIRESVSILEYLEELFPSSAGWTDLCGENAEQRAQTRDVVGILNDAMHWSLIWLVHSDIRTTSWSGLAEQDMSPSTARHAEARFHFYLSRLERWVQEDNWSGTKHASLAGLLLLAQVEYYKSTYNSDWIAGYALLGQWVIDMKMEAWAVSSEKLKGPERGEGWAVLFGGT</sequence>
<dbReference type="EMBL" id="SWKU01000006">
    <property type="protein sequence ID" value="KAF3006087.1"/>
    <property type="molecule type" value="Genomic_DNA"/>
</dbReference>
<protein>
    <recommendedName>
        <fullName evidence="3">GST N-terminal domain-containing protein</fullName>
    </recommendedName>
</protein>
<evidence type="ECO:0008006" key="3">
    <source>
        <dbReference type="Google" id="ProtNLM"/>
    </source>
</evidence>